<dbReference type="GO" id="GO:0031515">
    <property type="term" value="C:tRNA (m1A) methyltransferase complex"/>
    <property type="evidence" value="ECO:0007669"/>
    <property type="project" value="InterPro"/>
</dbReference>
<sequence length="602" mass="66060">MQSHIQPGQHVVLRLPSDLLKIVEVTPKTAISIGKFGTFPANLLLGRPLYTTYEIHEQVDPSNGKPRTRLRIVPASELNREAVFDTVSSSDNNDESNTASTPDVATPDEEAFPVKNNRNTIDDAARQSLSMKEIEELKAAVTGSGKEIIERIMSSHKNLDEKTVFSLAKYTLRKTKKYLRRFTVLPMAVGTLTQWLSTDQNAPRILELREESLGLMTAWSNIHVTPSLPDGSSGGKWLVIDDTGGLVVAAVAEKLGILHPQTPTPTPNGNTSDHDSEAEAPISPTATKRPHHYHPSISPTNTIHVLHPASQPNLSLLKYFSYTATHPSPTHPLTPSLLTLSWLQLISPSQDTAYTEPPVMPQSDLEAARPARRSAYHRKRRRWLRTKTIVDSARAGEFDGLIVATRMDLASIFRYLIPLVKGGGTVVAYAPTAEPLVRMVDLYARDRRGAYLEQLEAWRESQSSSSAQHNQSARPKQADKDEATPDATSPSHAPSVPPPPPANASPTPSPNGDSDPDSLPWTTTNPGFNPPQDDFPVDPRLLLGCGVQTSRAREWQVLPGRTHPVMTARGGGEGYVFTARRVLPFEGRVEARGNFAKKRRTG</sequence>
<gene>
    <name evidence="8" type="ORF">BDZ85DRAFT_292258</name>
</gene>
<evidence type="ECO:0000256" key="2">
    <source>
        <dbReference type="ARBA" id="ARBA00008320"/>
    </source>
</evidence>
<dbReference type="InterPro" id="IPR017423">
    <property type="entry name" value="TRM6"/>
</dbReference>
<feature type="compositionally biased region" description="Low complexity" evidence="7">
    <location>
        <begin position="461"/>
        <end position="473"/>
    </location>
</feature>
<reference evidence="9" key="1">
    <citation type="journal article" date="2020" name="Stud. Mycol.">
        <title>101 Dothideomycetes genomes: A test case for predicting lifestyles and emergence of pathogens.</title>
        <authorList>
            <person name="Haridas S."/>
            <person name="Albert R."/>
            <person name="Binder M."/>
            <person name="Bloem J."/>
            <person name="LaButti K."/>
            <person name="Salamov A."/>
            <person name="Andreopoulos B."/>
            <person name="Baker S."/>
            <person name="Barry K."/>
            <person name="Bills G."/>
            <person name="Bluhm B."/>
            <person name="Cannon C."/>
            <person name="Castanera R."/>
            <person name="Culley D."/>
            <person name="Daum C."/>
            <person name="Ezra D."/>
            <person name="Gonzalez J."/>
            <person name="Henrissat B."/>
            <person name="Kuo A."/>
            <person name="Liang C."/>
            <person name="Lipzen A."/>
            <person name="Lutzoni F."/>
            <person name="Magnuson J."/>
            <person name="Mondo S."/>
            <person name="Nolan M."/>
            <person name="Ohm R."/>
            <person name="Pangilinan J."/>
            <person name="Park H.-J."/>
            <person name="Ramirez L."/>
            <person name="Alfaro M."/>
            <person name="Sun H."/>
            <person name="Tritt A."/>
            <person name="Yoshinaga Y."/>
            <person name="Zwiers L.-H."/>
            <person name="Turgeon B."/>
            <person name="Goodwin S."/>
            <person name="Spatafora J."/>
            <person name="Crous P."/>
            <person name="Grigoriev I."/>
        </authorList>
    </citation>
    <scope>NUCLEOTIDE SEQUENCE [LARGE SCALE GENOMIC DNA]</scope>
    <source>
        <strain evidence="9">CECT 20119</strain>
    </source>
</reference>
<evidence type="ECO:0000256" key="1">
    <source>
        <dbReference type="ARBA" id="ARBA00004123"/>
    </source>
</evidence>
<dbReference type="OrthoDB" id="10254665at2759"/>
<proteinExistence type="inferred from homology"/>
<keyword evidence="5" id="KW-0539">Nucleus</keyword>
<dbReference type="AlphaFoldDB" id="A0A6A6FY17"/>
<feature type="region of interest" description="Disordered" evidence="7">
    <location>
        <begin position="460"/>
        <end position="537"/>
    </location>
</feature>
<feature type="region of interest" description="Disordered" evidence="7">
    <location>
        <begin position="353"/>
        <end position="372"/>
    </location>
</feature>
<evidence type="ECO:0000256" key="4">
    <source>
        <dbReference type="ARBA" id="ARBA00022694"/>
    </source>
</evidence>
<dbReference type="Pfam" id="PF04189">
    <property type="entry name" value="Gcd10p"/>
    <property type="match status" value="1"/>
</dbReference>
<keyword evidence="9" id="KW-1185">Reference proteome</keyword>
<name>A0A6A6FY17_9PEZI</name>
<feature type="compositionally biased region" description="Pro residues" evidence="7">
    <location>
        <begin position="495"/>
        <end position="509"/>
    </location>
</feature>
<feature type="region of interest" description="Disordered" evidence="7">
    <location>
        <begin position="86"/>
        <end position="119"/>
    </location>
</feature>
<comment type="similarity">
    <text evidence="2">Belongs to the TRM6/GCD10 family.</text>
</comment>
<feature type="region of interest" description="Disordered" evidence="7">
    <location>
        <begin position="258"/>
        <end position="303"/>
    </location>
</feature>
<dbReference type="PANTHER" id="PTHR12945">
    <property type="entry name" value="TRANSLATION INITIATION FACTOR EIF3-RELATED"/>
    <property type="match status" value="1"/>
</dbReference>
<comment type="subcellular location">
    <subcellularLocation>
        <location evidence="1">Nucleus</location>
    </subcellularLocation>
</comment>
<accession>A0A6A6FY17</accession>
<organism evidence="8 9">
    <name type="scientific">Elsinoe ampelina</name>
    <dbReference type="NCBI Taxonomy" id="302913"/>
    <lineage>
        <taxon>Eukaryota</taxon>
        <taxon>Fungi</taxon>
        <taxon>Dikarya</taxon>
        <taxon>Ascomycota</taxon>
        <taxon>Pezizomycotina</taxon>
        <taxon>Dothideomycetes</taxon>
        <taxon>Dothideomycetidae</taxon>
        <taxon>Myriangiales</taxon>
        <taxon>Elsinoaceae</taxon>
        <taxon>Elsinoe</taxon>
    </lineage>
</organism>
<keyword evidence="4" id="KW-0819">tRNA processing</keyword>
<evidence type="ECO:0000256" key="7">
    <source>
        <dbReference type="SAM" id="MobiDB-lite"/>
    </source>
</evidence>
<evidence type="ECO:0000313" key="9">
    <source>
        <dbReference type="Proteomes" id="UP000799538"/>
    </source>
</evidence>
<protein>
    <recommendedName>
        <fullName evidence="3">tRNA (adenine(58)-N(1))-methyltransferase non-catalytic subunit TRM6</fullName>
    </recommendedName>
    <alternativeName>
        <fullName evidence="6">tRNA(m1A58)-methyltransferase subunit TRM6</fullName>
    </alternativeName>
</protein>
<dbReference type="GO" id="GO:0030488">
    <property type="term" value="P:tRNA methylation"/>
    <property type="evidence" value="ECO:0007669"/>
    <property type="project" value="InterPro"/>
</dbReference>
<dbReference type="EMBL" id="ML992549">
    <property type="protein sequence ID" value="KAF2218385.1"/>
    <property type="molecule type" value="Genomic_DNA"/>
</dbReference>
<evidence type="ECO:0000256" key="3">
    <source>
        <dbReference type="ARBA" id="ARBA00021704"/>
    </source>
</evidence>
<dbReference type="Proteomes" id="UP000799538">
    <property type="component" value="Unassembled WGS sequence"/>
</dbReference>
<dbReference type="GO" id="GO:0005634">
    <property type="term" value="C:nucleus"/>
    <property type="evidence" value="ECO:0007669"/>
    <property type="project" value="UniProtKB-SubCell"/>
</dbReference>
<evidence type="ECO:0000256" key="6">
    <source>
        <dbReference type="ARBA" id="ARBA00032319"/>
    </source>
</evidence>
<dbReference type="PANTHER" id="PTHR12945:SF0">
    <property type="entry name" value="TRNA (ADENINE(58)-N(1))-METHYLTRANSFERASE NON-CATALYTIC SUBUNIT TRM6"/>
    <property type="match status" value="1"/>
</dbReference>
<feature type="compositionally biased region" description="Polar residues" evidence="7">
    <location>
        <begin position="86"/>
        <end position="103"/>
    </location>
</feature>
<evidence type="ECO:0000256" key="5">
    <source>
        <dbReference type="ARBA" id="ARBA00023242"/>
    </source>
</evidence>
<evidence type="ECO:0000313" key="8">
    <source>
        <dbReference type="EMBL" id="KAF2218385.1"/>
    </source>
</evidence>